<dbReference type="SUPFAM" id="SSF53850">
    <property type="entry name" value="Periplasmic binding protein-like II"/>
    <property type="match status" value="1"/>
</dbReference>
<evidence type="ECO:0000256" key="3">
    <source>
        <dbReference type="SAM" id="SignalP"/>
    </source>
</evidence>
<dbReference type="EMBL" id="BAABBN010000015">
    <property type="protein sequence ID" value="GAA3940566.1"/>
    <property type="molecule type" value="Genomic_DNA"/>
</dbReference>
<gene>
    <name evidence="5" type="ORF">GCM10022277_40660</name>
</gene>
<proteinExistence type="inferred from homology"/>
<comment type="similarity">
    <text evidence="1">Belongs to the bacterial solute-binding protein 3 family.</text>
</comment>
<feature type="signal peptide" evidence="3">
    <location>
        <begin position="1"/>
        <end position="25"/>
    </location>
</feature>
<name>A0ABP7NB93_9GAMM</name>
<dbReference type="PANTHER" id="PTHR35936">
    <property type="entry name" value="MEMBRANE-BOUND LYTIC MUREIN TRANSGLYCOSYLASE F"/>
    <property type="match status" value="1"/>
</dbReference>
<dbReference type="Gene3D" id="3.40.190.10">
    <property type="entry name" value="Periplasmic binding protein-like II"/>
    <property type="match status" value="2"/>
</dbReference>
<evidence type="ECO:0000313" key="5">
    <source>
        <dbReference type="EMBL" id="GAA3940566.1"/>
    </source>
</evidence>
<dbReference type="Pfam" id="PF00497">
    <property type="entry name" value="SBP_bac_3"/>
    <property type="match status" value="1"/>
</dbReference>
<evidence type="ECO:0000256" key="1">
    <source>
        <dbReference type="ARBA" id="ARBA00010333"/>
    </source>
</evidence>
<feature type="chain" id="PRO_5045117046" evidence="3">
    <location>
        <begin position="26"/>
        <end position="258"/>
    </location>
</feature>
<dbReference type="InterPro" id="IPR001638">
    <property type="entry name" value="Solute-binding_3/MltF_N"/>
</dbReference>
<keyword evidence="6" id="KW-1185">Reference proteome</keyword>
<dbReference type="RefSeq" id="WP_344800486.1">
    <property type="nucleotide sequence ID" value="NZ_BAABBN010000015.1"/>
</dbReference>
<evidence type="ECO:0000313" key="6">
    <source>
        <dbReference type="Proteomes" id="UP001501565"/>
    </source>
</evidence>
<sequence>MFFYCIANRSALLAISFTLSSLLMAEETTIKILVDNSYPPYMYGTQSKAEGLYPTLLREVIKQSDLNMTVHAIPWKRALALSESSQVAVGGLYKNTLREMQYDFSDPIFTEYLWIYVKANSDISFSGFDALKGKNGAINLGWSYGQTFDHHKNSGIFSFEENEDNLTNFKKLITLSRVDFAIVDGIAANQILLTHNYSDEVKKLEPEVAKNYAFIAIAKKYQQRETLEKFNRSLATIKNNGTYQTIIDQYIKPLAKSP</sequence>
<reference evidence="6" key="1">
    <citation type="journal article" date="2019" name="Int. J. Syst. Evol. Microbiol.">
        <title>The Global Catalogue of Microorganisms (GCM) 10K type strain sequencing project: providing services to taxonomists for standard genome sequencing and annotation.</title>
        <authorList>
            <consortium name="The Broad Institute Genomics Platform"/>
            <consortium name="The Broad Institute Genome Sequencing Center for Infectious Disease"/>
            <person name="Wu L."/>
            <person name="Ma J."/>
        </authorList>
    </citation>
    <scope>NUCLEOTIDE SEQUENCE [LARGE SCALE GENOMIC DNA]</scope>
    <source>
        <strain evidence="6">JCM 17551</strain>
    </source>
</reference>
<evidence type="ECO:0000259" key="4">
    <source>
        <dbReference type="SMART" id="SM00062"/>
    </source>
</evidence>
<dbReference type="PANTHER" id="PTHR35936:SF35">
    <property type="entry name" value="L-CYSTINE-BINDING PROTEIN TCYJ"/>
    <property type="match status" value="1"/>
</dbReference>
<organism evidence="5 6">
    <name type="scientific">Litoribacillus peritrichatus</name>
    <dbReference type="NCBI Taxonomy" id="718191"/>
    <lineage>
        <taxon>Bacteria</taxon>
        <taxon>Pseudomonadati</taxon>
        <taxon>Pseudomonadota</taxon>
        <taxon>Gammaproteobacteria</taxon>
        <taxon>Oceanospirillales</taxon>
        <taxon>Oceanospirillaceae</taxon>
        <taxon>Litoribacillus</taxon>
    </lineage>
</organism>
<accession>A0ABP7NB93</accession>
<dbReference type="Proteomes" id="UP001501565">
    <property type="component" value="Unassembled WGS sequence"/>
</dbReference>
<evidence type="ECO:0000256" key="2">
    <source>
        <dbReference type="ARBA" id="ARBA00022729"/>
    </source>
</evidence>
<comment type="caution">
    <text evidence="5">The sequence shown here is derived from an EMBL/GenBank/DDBJ whole genome shotgun (WGS) entry which is preliminary data.</text>
</comment>
<dbReference type="SMART" id="SM00062">
    <property type="entry name" value="PBPb"/>
    <property type="match status" value="1"/>
</dbReference>
<protein>
    <submittedName>
        <fullName evidence="5">Transporter substrate-binding domain-containing protein</fullName>
    </submittedName>
</protein>
<feature type="domain" description="Solute-binding protein family 3/N-terminal" evidence="4">
    <location>
        <begin position="29"/>
        <end position="254"/>
    </location>
</feature>
<keyword evidence="2 3" id="KW-0732">Signal</keyword>